<proteinExistence type="predicted"/>
<evidence type="ECO:0000313" key="1">
    <source>
        <dbReference type="EMBL" id="MED6266501.1"/>
    </source>
</evidence>
<name>A0ABU7CUR4_9TELE</name>
<comment type="caution">
    <text evidence="1">The sequence shown here is derived from an EMBL/GenBank/DDBJ whole genome shotgun (WGS) entry which is preliminary data.</text>
</comment>
<organism evidence="1 2">
    <name type="scientific">Characodon lateralis</name>
    <dbReference type="NCBI Taxonomy" id="208331"/>
    <lineage>
        <taxon>Eukaryota</taxon>
        <taxon>Metazoa</taxon>
        <taxon>Chordata</taxon>
        <taxon>Craniata</taxon>
        <taxon>Vertebrata</taxon>
        <taxon>Euteleostomi</taxon>
        <taxon>Actinopterygii</taxon>
        <taxon>Neopterygii</taxon>
        <taxon>Teleostei</taxon>
        <taxon>Neoteleostei</taxon>
        <taxon>Acanthomorphata</taxon>
        <taxon>Ovalentaria</taxon>
        <taxon>Atherinomorphae</taxon>
        <taxon>Cyprinodontiformes</taxon>
        <taxon>Goodeidae</taxon>
        <taxon>Characodon</taxon>
    </lineage>
</organism>
<evidence type="ECO:0000313" key="2">
    <source>
        <dbReference type="Proteomes" id="UP001352852"/>
    </source>
</evidence>
<dbReference type="EMBL" id="JAHUTJ010008313">
    <property type="protein sequence ID" value="MED6266501.1"/>
    <property type="molecule type" value="Genomic_DNA"/>
</dbReference>
<dbReference type="Proteomes" id="UP001352852">
    <property type="component" value="Unassembled WGS sequence"/>
</dbReference>
<gene>
    <name evidence="1" type="ORF">CHARACLAT_002806</name>
</gene>
<sequence length="120" mass="13519">MDGKLRASIKKSAHKYHFFCNATCLTPLNVLCFVGTNNVRSDLHQARAHEYTSTALQMFPAKPFFPRHSPIGVFVQPQCCLSSLYSVPGRTSEQGLVWFRVKKFCCRVAVTFLSLFSAIN</sequence>
<keyword evidence="2" id="KW-1185">Reference proteome</keyword>
<reference evidence="1 2" key="1">
    <citation type="submission" date="2021-06" db="EMBL/GenBank/DDBJ databases">
        <authorList>
            <person name="Palmer J.M."/>
        </authorList>
    </citation>
    <scope>NUCLEOTIDE SEQUENCE [LARGE SCALE GENOMIC DNA]</scope>
    <source>
        <strain evidence="1 2">CL_MEX2019</strain>
        <tissue evidence="1">Muscle</tissue>
    </source>
</reference>
<protein>
    <submittedName>
        <fullName evidence="1">Uncharacterized protein</fullName>
    </submittedName>
</protein>
<accession>A0ABU7CUR4</accession>